<proteinExistence type="predicted"/>
<protein>
    <submittedName>
        <fullName evidence="1">Uncharacterized protein</fullName>
    </submittedName>
</protein>
<comment type="caution">
    <text evidence="1">The sequence shown here is derived from an EMBL/GenBank/DDBJ whole genome shotgun (WGS) entry which is preliminary data.</text>
</comment>
<dbReference type="EMBL" id="MDYQ01000005">
    <property type="protein sequence ID" value="PRP89203.1"/>
    <property type="molecule type" value="Genomic_DNA"/>
</dbReference>
<evidence type="ECO:0000313" key="2">
    <source>
        <dbReference type="Proteomes" id="UP000241769"/>
    </source>
</evidence>
<dbReference type="Proteomes" id="UP000241769">
    <property type="component" value="Unassembled WGS sequence"/>
</dbReference>
<accession>A0A2P6NZ21</accession>
<evidence type="ECO:0000313" key="1">
    <source>
        <dbReference type="EMBL" id="PRP89203.1"/>
    </source>
</evidence>
<organism evidence="1 2">
    <name type="scientific">Planoprotostelium fungivorum</name>
    <dbReference type="NCBI Taxonomy" id="1890364"/>
    <lineage>
        <taxon>Eukaryota</taxon>
        <taxon>Amoebozoa</taxon>
        <taxon>Evosea</taxon>
        <taxon>Variosea</taxon>
        <taxon>Cavosteliida</taxon>
        <taxon>Cavosteliaceae</taxon>
        <taxon>Planoprotostelium</taxon>
    </lineage>
</organism>
<keyword evidence="2" id="KW-1185">Reference proteome</keyword>
<name>A0A2P6NZ21_9EUKA</name>
<dbReference type="InParanoid" id="A0A2P6NZ21"/>
<reference evidence="1 2" key="1">
    <citation type="journal article" date="2018" name="Genome Biol. Evol.">
        <title>Multiple Roots of Fruiting Body Formation in Amoebozoa.</title>
        <authorList>
            <person name="Hillmann F."/>
            <person name="Forbes G."/>
            <person name="Novohradska S."/>
            <person name="Ferling I."/>
            <person name="Riege K."/>
            <person name="Groth M."/>
            <person name="Westermann M."/>
            <person name="Marz M."/>
            <person name="Spaller T."/>
            <person name="Winckler T."/>
            <person name="Schaap P."/>
            <person name="Glockner G."/>
        </authorList>
    </citation>
    <scope>NUCLEOTIDE SEQUENCE [LARGE SCALE GENOMIC DNA]</scope>
    <source>
        <strain evidence="1 2">Jena</strain>
    </source>
</reference>
<gene>
    <name evidence="1" type="ORF">PROFUN_01923</name>
</gene>
<dbReference type="AlphaFoldDB" id="A0A2P6NZ21"/>
<sequence>MDFKYSATPTSNTHVLFSVVVAQHQTAAKEKKGLHEELARSLLSEKTIKKMKKCPYAEVTRVLGAVCDTQECKFRRLQNLKAVGPCIEEETTFSDARERRFFMKALYVRRIFDYLLW</sequence>